<comment type="catalytic activity">
    <reaction evidence="1">
        <text>Hydrolyzes free adenine bases from 7,8-dihydro-8-oxoguanine:adenine mismatched double-stranded DNA, leaving an apurinic site.</text>
        <dbReference type="EC" id="3.2.2.31"/>
    </reaction>
</comment>
<dbReference type="CDD" id="cd00056">
    <property type="entry name" value="ENDO3c"/>
    <property type="match status" value="1"/>
</dbReference>
<evidence type="ECO:0000259" key="14">
    <source>
        <dbReference type="SMART" id="SM00478"/>
    </source>
</evidence>
<dbReference type="EC" id="3.2.2.31" evidence="5"/>
<dbReference type="InterPro" id="IPR000445">
    <property type="entry name" value="HhH_motif"/>
</dbReference>
<evidence type="ECO:0000256" key="10">
    <source>
        <dbReference type="ARBA" id="ARBA00023004"/>
    </source>
</evidence>
<gene>
    <name evidence="15" type="primary">mutY</name>
    <name evidence="15" type="ORF">MKS91_04685</name>
</gene>
<comment type="caution">
    <text evidence="15">The sequence shown here is derived from an EMBL/GenBank/DDBJ whole genome shotgun (WGS) entry which is preliminary data.</text>
</comment>
<proteinExistence type="inferred from homology"/>
<protein>
    <recommendedName>
        <fullName evidence="6">Adenine DNA glycosylase</fullName>
        <ecNumber evidence="5">3.2.2.31</ecNumber>
    </recommendedName>
</protein>
<dbReference type="EMBL" id="JAKUDN010000002">
    <property type="protein sequence ID" value="MCP8352580.1"/>
    <property type="molecule type" value="Genomic_DNA"/>
</dbReference>
<dbReference type="SUPFAM" id="SSF48150">
    <property type="entry name" value="DNA-glycosylase"/>
    <property type="match status" value="1"/>
</dbReference>
<dbReference type="InterPro" id="IPR004036">
    <property type="entry name" value="Endonuclease-III-like_CS2"/>
</dbReference>
<dbReference type="PROSITE" id="PS01155">
    <property type="entry name" value="ENDONUCLEASE_III_2"/>
    <property type="match status" value="1"/>
</dbReference>
<evidence type="ECO:0000256" key="9">
    <source>
        <dbReference type="ARBA" id="ARBA00022801"/>
    </source>
</evidence>
<dbReference type="RefSeq" id="WP_258569686.1">
    <property type="nucleotide sequence ID" value="NZ_JAKUDN010000002.1"/>
</dbReference>
<dbReference type="InterPro" id="IPR023170">
    <property type="entry name" value="HhH_base_excis_C"/>
</dbReference>
<comment type="similarity">
    <text evidence="4">Belongs to the Nth/MutY family.</text>
</comment>
<keyword evidence="12" id="KW-0234">DNA repair</keyword>
<evidence type="ECO:0000256" key="13">
    <source>
        <dbReference type="ARBA" id="ARBA00023295"/>
    </source>
</evidence>
<evidence type="ECO:0000256" key="11">
    <source>
        <dbReference type="ARBA" id="ARBA00023014"/>
    </source>
</evidence>
<name>A0ABT1L5W6_9GAMM</name>
<reference evidence="15 16" key="1">
    <citation type="journal article" date="2022" name="Nat. Microbiol.">
        <title>The microbiome of a bacterivorous marine choanoflagellate contains a resource-demanding obligate bacterial associate.</title>
        <authorList>
            <person name="Needham D.M."/>
            <person name="Poirier C."/>
            <person name="Bachy C."/>
            <person name="George E.E."/>
            <person name="Wilken S."/>
            <person name="Yung C.C.M."/>
            <person name="Limardo A.J."/>
            <person name="Morando M."/>
            <person name="Sudek L."/>
            <person name="Malmstrom R.R."/>
            <person name="Keeling P.J."/>
            <person name="Santoro A.E."/>
            <person name="Worden A.Z."/>
        </authorList>
    </citation>
    <scope>NUCLEOTIDE SEQUENCE [LARGE SCALE GENOMIC DNA]</scope>
    <source>
        <strain evidence="15 16">Comchoano-2</strain>
    </source>
</reference>
<organism evidence="15 16">
    <name type="scientific">Candidatus Synchoanobacter obligatus</name>
    <dbReference type="NCBI Taxonomy" id="2919597"/>
    <lineage>
        <taxon>Bacteria</taxon>
        <taxon>Pseudomonadati</taxon>
        <taxon>Pseudomonadota</taxon>
        <taxon>Gammaproteobacteria</taxon>
        <taxon>Candidatus Comchoanobacterales</taxon>
        <taxon>Candidatus Comchoanobacteraceae</taxon>
        <taxon>Candidatus Synchoanobacter</taxon>
    </lineage>
</organism>
<dbReference type="NCBIfam" id="TIGR01084">
    <property type="entry name" value="mutY"/>
    <property type="match status" value="1"/>
</dbReference>
<evidence type="ECO:0000256" key="6">
    <source>
        <dbReference type="ARBA" id="ARBA00022023"/>
    </source>
</evidence>
<evidence type="ECO:0000256" key="1">
    <source>
        <dbReference type="ARBA" id="ARBA00000843"/>
    </source>
</evidence>
<sequence>MMNTPFATTVITWQKQHGRHSLPWQQNPTPYRVWVSEIMLQQTQVSTAIPYYNNFMDKFPTIGDLARCDTDTLMKYWQGLGYYSRARNLHKAATIIVNEQKGIFPETRAQLVELPGIGRSTAAAIMSLAYNQPDAILDGNVKRVLCRYHGITSDPKATSTMKVLWQKAEDNSPTENARAYTQGMMDLGANICTRTKPSCTYCPLHTSCYAHTHQMTNTIPAKTQRAKPKPKDLYLLLEVRDQKIRLIKRSNTGLWAQLYSPALFESFTELNPDNKVLHPLPRYKHKLTHLTLTIYPFIDLNPSNHEDQWQLLSDITLGLPTGIKPALELLNAYIQVATLPQESL</sequence>
<evidence type="ECO:0000313" key="16">
    <source>
        <dbReference type="Proteomes" id="UP001320768"/>
    </source>
</evidence>
<keyword evidence="9" id="KW-0378">Hydrolase</keyword>
<dbReference type="Proteomes" id="UP001320768">
    <property type="component" value="Unassembled WGS sequence"/>
</dbReference>
<accession>A0ABT1L5W6</accession>
<dbReference type="SUPFAM" id="SSF55811">
    <property type="entry name" value="Nudix"/>
    <property type="match status" value="1"/>
</dbReference>
<keyword evidence="8" id="KW-0227">DNA damage</keyword>
<dbReference type="PANTHER" id="PTHR42944:SF1">
    <property type="entry name" value="ADENINE DNA GLYCOSYLASE"/>
    <property type="match status" value="1"/>
</dbReference>
<dbReference type="InterPro" id="IPR044298">
    <property type="entry name" value="MIG/MutY"/>
</dbReference>
<dbReference type="Pfam" id="PF00730">
    <property type="entry name" value="HhH-GPD"/>
    <property type="match status" value="1"/>
</dbReference>
<dbReference type="InterPro" id="IPR005760">
    <property type="entry name" value="A/G_AdeGlyc_MutY"/>
</dbReference>
<evidence type="ECO:0000256" key="7">
    <source>
        <dbReference type="ARBA" id="ARBA00022723"/>
    </source>
</evidence>
<keyword evidence="13" id="KW-0326">Glycosidase</keyword>
<keyword evidence="7" id="KW-0479">Metal-binding</keyword>
<dbReference type="Pfam" id="PF00633">
    <property type="entry name" value="HHH"/>
    <property type="match status" value="1"/>
</dbReference>
<dbReference type="Gene3D" id="1.10.340.30">
    <property type="entry name" value="Hypothetical protein, domain 2"/>
    <property type="match status" value="1"/>
</dbReference>
<dbReference type="Gene3D" id="1.10.1670.10">
    <property type="entry name" value="Helix-hairpin-Helix base-excision DNA repair enzymes (C-terminal)"/>
    <property type="match status" value="1"/>
</dbReference>
<keyword evidence="10" id="KW-0408">Iron</keyword>
<evidence type="ECO:0000256" key="12">
    <source>
        <dbReference type="ARBA" id="ARBA00023204"/>
    </source>
</evidence>
<evidence type="ECO:0000256" key="5">
    <source>
        <dbReference type="ARBA" id="ARBA00012045"/>
    </source>
</evidence>
<dbReference type="SMART" id="SM00478">
    <property type="entry name" value="ENDO3c"/>
    <property type="match status" value="1"/>
</dbReference>
<dbReference type="InterPro" id="IPR015797">
    <property type="entry name" value="NUDIX_hydrolase-like_dom_sf"/>
</dbReference>
<evidence type="ECO:0000256" key="3">
    <source>
        <dbReference type="ARBA" id="ARBA00002933"/>
    </source>
</evidence>
<dbReference type="PANTHER" id="PTHR42944">
    <property type="entry name" value="ADENINE DNA GLYCOSYLASE"/>
    <property type="match status" value="1"/>
</dbReference>
<dbReference type="InterPro" id="IPR011257">
    <property type="entry name" value="DNA_glycosylase"/>
</dbReference>
<comment type="cofactor">
    <cofactor evidence="2">
        <name>[4Fe-4S] cluster</name>
        <dbReference type="ChEBI" id="CHEBI:49883"/>
    </cofactor>
</comment>
<dbReference type="InterPro" id="IPR003265">
    <property type="entry name" value="HhH-GPD_domain"/>
</dbReference>
<comment type="function">
    <text evidence="3">Adenine glycosylase active on G-A mispairs. MutY also corrects error-prone DNA synthesis past GO lesions which are due to the oxidatively damaged form of guanine: 7,8-dihydro-8-oxoguanine (8-oxo-dGTP).</text>
</comment>
<evidence type="ECO:0000256" key="8">
    <source>
        <dbReference type="ARBA" id="ARBA00022763"/>
    </source>
</evidence>
<keyword evidence="16" id="KW-1185">Reference proteome</keyword>
<evidence type="ECO:0000313" key="15">
    <source>
        <dbReference type="EMBL" id="MCP8352580.1"/>
    </source>
</evidence>
<evidence type="ECO:0000256" key="2">
    <source>
        <dbReference type="ARBA" id="ARBA00001966"/>
    </source>
</evidence>
<feature type="domain" description="HhH-GPD" evidence="14">
    <location>
        <begin position="39"/>
        <end position="190"/>
    </location>
</feature>
<keyword evidence="11" id="KW-0411">Iron-sulfur</keyword>
<evidence type="ECO:0000256" key="4">
    <source>
        <dbReference type="ARBA" id="ARBA00008343"/>
    </source>
</evidence>